<name>A0A3B1DRS9_9ZZZZ</name>
<dbReference type="Pfam" id="PF04545">
    <property type="entry name" value="Sigma70_r4"/>
    <property type="match status" value="1"/>
</dbReference>
<organism evidence="7">
    <name type="scientific">hydrothermal vent metagenome</name>
    <dbReference type="NCBI Taxonomy" id="652676"/>
    <lineage>
        <taxon>unclassified sequences</taxon>
        <taxon>metagenomes</taxon>
        <taxon>ecological metagenomes</taxon>
    </lineage>
</organism>
<gene>
    <name evidence="7" type="ORF">MNBD_PLANCTO03-27</name>
</gene>
<dbReference type="PANTHER" id="PTHR30603">
    <property type="entry name" value="RNA POLYMERASE SIGMA FACTOR RPO"/>
    <property type="match status" value="1"/>
</dbReference>
<dbReference type="Gene3D" id="1.10.10.10">
    <property type="entry name" value="Winged helix-like DNA-binding domain superfamily/Winged helix DNA-binding domain"/>
    <property type="match status" value="1"/>
</dbReference>
<evidence type="ECO:0000256" key="5">
    <source>
        <dbReference type="SAM" id="MobiDB-lite"/>
    </source>
</evidence>
<keyword evidence="2" id="KW-0731">Sigma factor</keyword>
<keyword evidence="1" id="KW-0805">Transcription regulation</keyword>
<dbReference type="SUPFAM" id="SSF88659">
    <property type="entry name" value="Sigma3 and sigma4 domains of RNA polymerase sigma factors"/>
    <property type="match status" value="1"/>
</dbReference>
<dbReference type="GO" id="GO:0003677">
    <property type="term" value="F:DNA binding"/>
    <property type="evidence" value="ECO:0007669"/>
    <property type="project" value="UniProtKB-KW"/>
</dbReference>
<evidence type="ECO:0000256" key="3">
    <source>
        <dbReference type="ARBA" id="ARBA00023125"/>
    </source>
</evidence>
<dbReference type="PRINTS" id="PR00046">
    <property type="entry name" value="SIGMA70FCT"/>
</dbReference>
<dbReference type="PANTHER" id="PTHR30603:SF47">
    <property type="entry name" value="RNA POLYMERASE SIGMA FACTOR SIGD, CHLOROPLASTIC"/>
    <property type="match status" value="1"/>
</dbReference>
<evidence type="ECO:0000256" key="4">
    <source>
        <dbReference type="ARBA" id="ARBA00023163"/>
    </source>
</evidence>
<dbReference type="EMBL" id="UOGK01000566">
    <property type="protein sequence ID" value="VAX41591.1"/>
    <property type="molecule type" value="Genomic_DNA"/>
</dbReference>
<dbReference type="GO" id="GO:0016987">
    <property type="term" value="F:sigma factor activity"/>
    <property type="evidence" value="ECO:0007669"/>
    <property type="project" value="UniProtKB-KW"/>
</dbReference>
<feature type="compositionally biased region" description="Basic residues" evidence="5">
    <location>
        <begin position="1"/>
        <end position="10"/>
    </location>
</feature>
<dbReference type="InterPro" id="IPR013324">
    <property type="entry name" value="RNA_pol_sigma_r3/r4-like"/>
</dbReference>
<dbReference type="InterPro" id="IPR000943">
    <property type="entry name" value="RNA_pol_sigma70"/>
</dbReference>
<dbReference type="InterPro" id="IPR014284">
    <property type="entry name" value="RNA_pol_sigma-70_dom"/>
</dbReference>
<sequence>MKQVREKRKLTPLEQVRRRHRVGLATSAPSGEGGAVKSRKRLSLEDERLLKLKLAGEQDFIDSPAFYEKAAEDAIYDEAPDIQKPDTTWYHPVMDDLSGSRSSRTVKSSQQVILTGAEERVLFYQFNYARYRVWKLQQEIWANSARLPTPEQAELLLIWHRRAEVIREQIAETNLALVLAMAKRTRMSEVDFADLVSEGNMALLRAVDKFDAGRGYKFSTYACRAILKAFSRQGMKLSKYRQRFPTDFDPKLEKSNYVEAKRQGFEKDAAEEVKRIVSENRADLTEVERTVIEHRFGLESGEEKPMTLEQVGQIIGVTKERVRQIQNKAMEKIRTTLEESFLGNKPEEEETEGEENGADTRSAVAAG</sequence>
<reference evidence="7" key="1">
    <citation type="submission" date="2018-06" db="EMBL/GenBank/DDBJ databases">
        <authorList>
            <person name="Zhirakovskaya E."/>
        </authorList>
    </citation>
    <scope>NUCLEOTIDE SEQUENCE</scope>
</reference>
<dbReference type="AlphaFoldDB" id="A0A3B1DRS9"/>
<feature type="region of interest" description="Disordered" evidence="5">
    <location>
        <begin position="1"/>
        <end position="40"/>
    </location>
</feature>
<dbReference type="NCBIfam" id="TIGR02937">
    <property type="entry name" value="sigma70-ECF"/>
    <property type="match status" value="1"/>
</dbReference>
<evidence type="ECO:0000259" key="6">
    <source>
        <dbReference type="PROSITE" id="PS00716"/>
    </source>
</evidence>
<feature type="domain" description="RNA polymerase sigma-70" evidence="6">
    <location>
        <begin position="307"/>
        <end position="333"/>
    </location>
</feature>
<keyword evidence="3" id="KW-0238">DNA-binding</keyword>
<dbReference type="CDD" id="cd06171">
    <property type="entry name" value="Sigma70_r4"/>
    <property type="match status" value="1"/>
</dbReference>
<dbReference type="InterPro" id="IPR007627">
    <property type="entry name" value="RNA_pol_sigma70_r2"/>
</dbReference>
<dbReference type="GO" id="GO:0006352">
    <property type="term" value="P:DNA-templated transcription initiation"/>
    <property type="evidence" value="ECO:0007669"/>
    <property type="project" value="InterPro"/>
</dbReference>
<dbReference type="SUPFAM" id="SSF88946">
    <property type="entry name" value="Sigma2 domain of RNA polymerase sigma factors"/>
    <property type="match status" value="1"/>
</dbReference>
<dbReference type="InterPro" id="IPR036388">
    <property type="entry name" value="WH-like_DNA-bd_sf"/>
</dbReference>
<dbReference type="InterPro" id="IPR007630">
    <property type="entry name" value="RNA_pol_sigma70_r4"/>
</dbReference>
<dbReference type="Pfam" id="PF04542">
    <property type="entry name" value="Sigma70_r2"/>
    <property type="match status" value="1"/>
</dbReference>
<proteinExistence type="predicted"/>
<feature type="region of interest" description="Disordered" evidence="5">
    <location>
        <begin position="338"/>
        <end position="367"/>
    </location>
</feature>
<dbReference type="InterPro" id="IPR013325">
    <property type="entry name" value="RNA_pol_sigma_r2"/>
</dbReference>
<evidence type="ECO:0000256" key="1">
    <source>
        <dbReference type="ARBA" id="ARBA00023015"/>
    </source>
</evidence>
<protein>
    <submittedName>
        <fullName evidence="7">RNA polymerase sigma factor RpoD</fullName>
    </submittedName>
</protein>
<feature type="compositionally biased region" description="Acidic residues" evidence="5">
    <location>
        <begin position="347"/>
        <end position="357"/>
    </location>
</feature>
<dbReference type="Gene3D" id="1.20.120.1810">
    <property type="match status" value="1"/>
</dbReference>
<evidence type="ECO:0000313" key="7">
    <source>
        <dbReference type="EMBL" id="VAX41591.1"/>
    </source>
</evidence>
<dbReference type="PROSITE" id="PS00716">
    <property type="entry name" value="SIGMA70_2"/>
    <property type="match status" value="1"/>
</dbReference>
<evidence type="ECO:0000256" key="2">
    <source>
        <dbReference type="ARBA" id="ARBA00023082"/>
    </source>
</evidence>
<keyword evidence="4" id="KW-0804">Transcription</keyword>
<accession>A0A3B1DRS9</accession>
<dbReference type="InterPro" id="IPR050239">
    <property type="entry name" value="Sigma-70_RNA_pol_init_factors"/>
</dbReference>